<keyword evidence="2" id="KW-1185">Reference proteome</keyword>
<sequence>TLDQFYTEMKLVLELLDLNNFLDKLANSLKINDDDDDFFDQLKTIP</sequence>
<gene>
    <name evidence="1" type="ORF">SCALOS_LOCUS9611</name>
</gene>
<organism evidence="1 2">
    <name type="scientific">Scutellospora calospora</name>
    <dbReference type="NCBI Taxonomy" id="85575"/>
    <lineage>
        <taxon>Eukaryota</taxon>
        <taxon>Fungi</taxon>
        <taxon>Fungi incertae sedis</taxon>
        <taxon>Mucoromycota</taxon>
        <taxon>Glomeromycotina</taxon>
        <taxon>Glomeromycetes</taxon>
        <taxon>Diversisporales</taxon>
        <taxon>Gigasporaceae</taxon>
        <taxon>Scutellospora</taxon>
    </lineage>
</organism>
<dbReference type="Proteomes" id="UP000789860">
    <property type="component" value="Unassembled WGS sequence"/>
</dbReference>
<dbReference type="EMBL" id="CAJVPM010030792">
    <property type="protein sequence ID" value="CAG8677732.1"/>
    <property type="molecule type" value="Genomic_DNA"/>
</dbReference>
<comment type="caution">
    <text evidence="1">The sequence shown here is derived from an EMBL/GenBank/DDBJ whole genome shotgun (WGS) entry which is preliminary data.</text>
</comment>
<proteinExistence type="predicted"/>
<evidence type="ECO:0000313" key="2">
    <source>
        <dbReference type="Proteomes" id="UP000789860"/>
    </source>
</evidence>
<protein>
    <submittedName>
        <fullName evidence="1">1741_t:CDS:1</fullName>
    </submittedName>
</protein>
<feature type="non-terminal residue" evidence="1">
    <location>
        <position position="1"/>
    </location>
</feature>
<reference evidence="1" key="1">
    <citation type="submission" date="2021-06" db="EMBL/GenBank/DDBJ databases">
        <authorList>
            <person name="Kallberg Y."/>
            <person name="Tangrot J."/>
            <person name="Rosling A."/>
        </authorList>
    </citation>
    <scope>NUCLEOTIDE SEQUENCE</scope>
    <source>
        <strain evidence="1">AU212A</strain>
    </source>
</reference>
<accession>A0ACA9NVA4</accession>
<name>A0ACA9NVA4_9GLOM</name>
<evidence type="ECO:0000313" key="1">
    <source>
        <dbReference type="EMBL" id="CAG8677732.1"/>
    </source>
</evidence>